<dbReference type="EMBL" id="JAIKTS010000004">
    <property type="protein sequence ID" value="MCL7715518.1"/>
    <property type="molecule type" value="Genomic_DNA"/>
</dbReference>
<organism evidence="2 3">
    <name type="scientific">Stenotrophomonas mori</name>
    <dbReference type="NCBI Taxonomy" id="2871096"/>
    <lineage>
        <taxon>Bacteria</taxon>
        <taxon>Pseudomonadati</taxon>
        <taxon>Pseudomonadota</taxon>
        <taxon>Gammaproteobacteria</taxon>
        <taxon>Lysobacterales</taxon>
        <taxon>Lysobacteraceae</taxon>
        <taxon>Stenotrophomonas</taxon>
    </lineage>
</organism>
<feature type="chain" id="PRO_5045051840" evidence="1">
    <location>
        <begin position="24"/>
        <end position="268"/>
    </location>
</feature>
<comment type="caution">
    <text evidence="2">The sequence shown here is derived from an EMBL/GenBank/DDBJ whole genome shotgun (WGS) entry which is preliminary data.</text>
</comment>
<dbReference type="Gene3D" id="3.40.50.11550">
    <property type="match status" value="1"/>
</dbReference>
<protein>
    <submittedName>
        <fullName evidence="2">Calcium-binding protein</fullName>
    </submittedName>
</protein>
<gene>
    <name evidence="2" type="ORF">K5L01_12785</name>
</gene>
<evidence type="ECO:0000256" key="1">
    <source>
        <dbReference type="SAM" id="SignalP"/>
    </source>
</evidence>
<dbReference type="SUPFAM" id="SSF159501">
    <property type="entry name" value="EreA/ChaN-like"/>
    <property type="match status" value="1"/>
</dbReference>
<reference evidence="2 3" key="1">
    <citation type="submission" date="2021-08" db="EMBL/GenBank/DDBJ databases">
        <title>Novel members of of the genus Stenotrophomonas from differernt environment.</title>
        <authorList>
            <person name="Deng Y."/>
        </authorList>
    </citation>
    <scope>NUCLEOTIDE SEQUENCE [LARGE SCALE GENOMIC DNA]</scope>
    <source>
        <strain evidence="2 3">CPCC 101365</strain>
    </source>
</reference>
<accession>A0ABT0SJK2</accession>
<sequence length="268" mass="28616">MPMIVRWAAAVLSALGMAAAAQAEDAAGQIRAHAGEHRVIVLGERHGTREVPALVRELIEAYAADGLPVRLALELPTSENPALAAYMASTGTAEARTALRGTAYWNVRGRWHDGRRNEDVLDLVEAARALRARGRDVQAFGFDRVLPAALAGTGARDRAMAGKVRARARALPGNGRLLVLTGNLHGMRTQPEWLAYPPMTALLIYNIHIEARSGESWACTAAQRCGARPVGNGGAGSSRRDTADDRSYDLSVWLPVFSVARLLDGGPG</sequence>
<proteinExistence type="predicted"/>
<keyword evidence="1" id="KW-0732">Signal</keyword>
<keyword evidence="3" id="KW-1185">Reference proteome</keyword>
<evidence type="ECO:0000313" key="3">
    <source>
        <dbReference type="Proteomes" id="UP001431235"/>
    </source>
</evidence>
<evidence type="ECO:0000313" key="2">
    <source>
        <dbReference type="EMBL" id="MCL7715518.1"/>
    </source>
</evidence>
<dbReference type="Proteomes" id="UP001431235">
    <property type="component" value="Unassembled WGS sequence"/>
</dbReference>
<feature type="signal peptide" evidence="1">
    <location>
        <begin position="1"/>
        <end position="23"/>
    </location>
</feature>
<name>A0ABT0SJK2_9GAMM</name>